<organism evidence="1 2">
    <name type="scientific">Candidatus Pseudobacter hemicellulosilyticus</name>
    <dbReference type="NCBI Taxonomy" id="3121375"/>
    <lineage>
        <taxon>Bacteria</taxon>
        <taxon>Pseudomonadati</taxon>
        <taxon>Bacteroidota</taxon>
        <taxon>Chitinophagia</taxon>
        <taxon>Chitinophagales</taxon>
        <taxon>Chitinophagaceae</taxon>
        <taxon>Pseudobacter</taxon>
    </lineage>
</organism>
<evidence type="ECO:0000313" key="1">
    <source>
        <dbReference type="EMBL" id="WEK33522.1"/>
    </source>
</evidence>
<name>A0AAJ5WMV6_9BACT</name>
<reference evidence="1" key="1">
    <citation type="submission" date="2023-03" db="EMBL/GenBank/DDBJ databases">
        <title>Andean soil-derived lignocellulolytic bacterial consortium as a source of novel taxa and putative plastic-active enzymes.</title>
        <authorList>
            <person name="Diaz-Garcia L."/>
            <person name="Chuvochina M."/>
            <person name="Feuerriegel G."/>
            <person name="Bunk B."/>
            <person name="Sproer C."/>
            <person name="Streit W.R."/>
            <person name="Rodriguez L.M."/>
            <person name="Overmann J."/>
            <person name="Jimenez D.J."/>
        </authorList>
    </citation>
    <scope>NUCLEOTIDE SEQUENCE</scope>
    <source>
        <strain evidence="1">MAG 7</strain>
    </source>
</reference>
<dbReference type="Proteomes" id="UP001220610">
    <property type="component" value="Chromosome"/>
</dbReference>
<dbReference type="PROSITE" id="PS51257">
    <property type="entry name" value="PROKAR_LIPOPROTEIN"/>
    <property type="match status" value="1"/>
</dbReference>
<dbReference type="Pfam" id="PF16132">
    <property type="entry name" value="DUF4843"/>
    <property type="match status" value="1"/>
</dbReference>
<dbReference type="EMBL" id="CP119311">
    <property type="protein sequence ID" value="WEK33522.1"/>
    <property type="molecule type" value="Genomic_DNA"/>
</dbReference>
<accession>A0AAJ5WMV6</accession>
<sequence>MKNINYILIIVPLLILASCSKEELEVWSATNRVWFANEDTLKTASFKKFDPEVQEITVSIPVQMAGNTADQERPLTVEVLSDKRNPQTQYTIESMVVPADSARGVLKLKIKKTANLAEQTDTVSFVLRSSGLFETGLVNNLKCTVLITNKYIKPSWWYDYRCGVYSEAKHDVLFAVFDADNDIRGGGASTTSSTSGWTHVDALYNLWLLNEYCAANSLPFRFANGQ</sequence>
<dbReference type="AlphaFoldDB" id="A0AAJ5WMV6"/>
<gene>
    <name evidence="1" type="ORF">P0Y53_13605</name>
</gene>
<dbReference type="InterPro" id="IPR032299">
    <property type="entry name" value="DUF4843"/>
</dbReference>
<proteinExistence type="predicted"/>
<protein>
    <submittedName>
        <fullName evidence="1">DUF4843 domain-containing protein</fullName>
    </submittedName>
</protein>
<evidence type="ECO:0000313" key="2">
    <source>
        <dbReference type="Proteomes" id="UP001220610"/>
    </source>
</evidence>